<name>A0AAD7BEZ1_9AGAR</name>
<evidence type="ECO:0000313" key="2">
    <source>
        <dbReference type="EMBL" id="KAJ7619352.1"/>
    </source>
</evidence>
<feature type="domain" description="Fungal STAND N-terminal Goodbye" evidence="1">
    <location>
        <begin position="25"/>
        <end position="144"/>
    </location>
</feature>
<dbReference type="AlphaFoldDB" id="A0AAD7BEZ1"/>
<evidence type="ECO:0000259" key="1">
    <source>
        <dbReference type="Pfam" id="PF17109"/>
    </source>
</evidence>
<evidence type="ECO:0000313" key="3">
    <source>
        <dbReference type="Proteomes" id="UP001221142"/>
    </source>
</evidence>
<organism evidence="2 3">
    <name type="scientific">Roridomyces roridus</name>
    <dbReference type="NCBI Taxonomy" id="1738132"/>
    <lineage>
        <taxon>Eukaryota</taxon>
        <taxon>Fungi</taxon>
        <taxon>Dikarya</taxon>
        <taxon>Basidiomycota</taxon>
        <taxon>Agaricomycotina</taxon>
        <taxon>Agaricomycetes</taxon>
        <taxon>Agaricomycetidae</taxon>
        <taxon>Agaricales</taxon>
        <taxon>Marasmiineae</taxon>
        <taxon>Mycenaceae</taxon>
        <taxon>Roridomyces</taxon>
    </lineage>
</organism>
<sequence length="257" mass="27817">MKKSNTSQPVVQTVPTDEGSLKAMWAQAAQEFEDICGASLTKSEIPSFDDVLNKIATQASDAGPKDKWAKPKKLGLEVLKGTKTLVDAASLASSAIPLPAAATNVIFAALDHALVIPQSIKGGIDTINGVFSHISAALSELRIYDSMPNIDPSLAAGIQLILMSFVKLCAYVVKYRQGGWKARLRQTCKSIFGDSDLTDDLAAFDQLVKQQHDIEGVRRGRDTLLTYMGVWRCLLRGVITDWQAIIALTRLTTSGRV</sequence>
<proteinExistence type="predicted"/>
<gene>
    <name evidence="2" type="ORF">FB45DRAFT_156829</name>
</gene>
<dbReference type="InterPro" id="IPR031350">
    <property type="entry name" value="Goodbye_dom"/>
</dbReference>
<keyword evidence="3" id="KW-1185">Reference proteome</keyword>
<comment type="caution">
    <text evidence="2">The sequence shown here is derived from an EMBL/GenBank/DDBJ whole genome shotgun (WGS) entry which is preliminary data.</text>
</comment>
<dbReference type="Proteomes" id="UP001221142">
    <property type="component" value="Unassembled WGS sequence"/>
</dbReference>
<accession>A0AAD7BEZ1</accession>
<dbReference type="Pfam" id="PF17109">
    <property type="entry name" value="Goodbye"/>
    <property type="match status" value="1"/>
</dbReference>
<protein>
    <recommendedName>
        <fullName evidence="1">Fungal STAND N-terminal Goodbye domain-containing protein</fullName>
    </recommendedName>
</protein>
<dbReference type="EMBL" id="JARKIF010000018">
    <property type="protein sequence ID" value="KAJ7619352.1"/>
    <property type="molecule type" value="Genomic_DNA"/>
</dbReference>
<reference evidence="2" key="1">
    <citation type="submission" date="2023-03" db="EMBL/GenBank/DDBJ databases">
        <title>Massive genome expansion in bonnet fungi (Mycena s.s.) driven by repeated elements and novel gene families across ecological guilds.</title>
        <authorList>
            <consortium name="Lawrence Berkeley National Laboratory"/>
            <person name="Harder C.B."/>
            <person name="Miyauchi S."/>
            <person name="Viragh M."/>
            <person name="Kuo A."/>
            <person name="Thoen E."/>
            <person name="Andreopoulos B."/>
            <person name="Lu D."/>
            <person name="Skrede I."/>
            <person name="Drula E."/>
            <person name="Henrissat B."/>
            <person name="Morin E."/>
            <person name="Kohler A."/>
            <person name="Barry K."/>
            <person name="LaButti K."/>
            <person name="Morin E."/>
            <person name="Salamov A."/>
            <person name="Lipzen A."/>
            <person name="Mereny Z."/>
            <person name="Hegedus B."/>
            <person name="Baldrian P."/>
            <person name="Stursova M."/>
            <person name="Weitz H."/>
            <person name="Taylor A."/>
            <person name="Grigoriev I.V."/>
            <person name="Nagy L.G."/>
            <person name="Martin F."/>
            <person name="Kauserud H."/>
        </authorList>
    </citation>
    <scope>NUCLEOTIDE SEQUENCE</scope>
    <source>
        <strain evidence="2">9284</strain>
    </source>
</reference>